<dbReference type="RefSeq" id="WP_258569674.1">
    <property type="nucleotide sequence ID" value="NZ_JAKUDN010000002.1"/>
</dbReference>
<dbReference type="CDD" id="cd04590">
    <property type="entry name" value="CBS_pair_CorC_HlyC_assoc"/>
    <property type="match status" value="1"/>
</dbReference>
<dbReference type="Gene3D" id="3.10.580.10">
    <property type="entry name" value="CBS-domain"/>
    <property type="match status" value="1"/>
</dbReference>
<dbReference type="EMBL" id="JAKUDN010000002">
    <property type="protein sequence ID" value="MCP8352568.1"/>
    <property type="molecule type" value="Genomic_DNA"/>
</dbReference>
<accession>A0ABT1L6S9</accession>
<sequence>MTLIAHAAEKKIINPNELKLIEHSLSARNTPIDQVMLNKSQTITLSHQSTIEDALGIYSKTKHSRYPVIDDNHNICGILLIKDLIPLGDNTSTPIINILRTPHFTPSSQSVLSLLNRMQQTYQHMSIVLDEYGQFQGVVTIEDLLEQIVGQIEDEYDDHHPEYIIKLAHGEFLVQGATPIEQYNRYFEAKLDTQSFDTIAGIVSHHFGYIPKKGETITIHDMVLTIHKASATAIKELHVNKETSSPGQESN</sequence>
<protein>
    <submittedName>
        <fullName evidence="5">CBS domain-containing protein</fullName>
    </submittedName>
</protein>
<evidence type="ECO:0000259" key="4">
    <source>
        <dbReference type="PROSITE" id="PS51371"/>
    </source>
</evidence>
<dbReference type="SMART" id="SM01091">
    <property type="entry name" value="CorC_HlyC"/>
    <property type="match status" value="1"/>
</dbReference>
<reference evidence="5 6" key="1">
    <citation type="journal article" date="2022" name="Nat. Microbiol.">
        <title>The microbiome of a bacterivorous marine choanoflagellate contains a resource-demanding obligate bacterial associate.</title>
        <authorList>
            <person name="Needham D.M."/>
            <person name="Poirier C."/>
            <person name="Bachy C."/>
            <person name="George E.E."/>
            <person name="Wilken S."/>
            <person name="Yung C.C.M."/>
            <person name="Limardo A.J."/>
            <person name="Morando M."/>
            <person name="Sudek L."/>
            <person name="Malmstrom R.R."/>
            <person name="Keeling P.J."/>
            <person name="Santoro A.E."/>
            <person name="Worden A.Z."/>
        </authorList>
    </citation>
    <scope>NUCLEOTIDE SEQUENCE [LARGE SCALE GENOMIC DNA]</scope>
    <source>
        <strain evidence="5 6">Comchoano-2</strain>
    </source>
</reference>
<dbReference type="PROSITE" id="PS51371">
    <property type="entry name" value="CBS"/>
    <property type="match status" value="2"/>
</dbReference>
<dbReference type="InterPro" id="IPR005170">
    <property type="entry name" value="Transptr-assoc_dom"/>
</dbReference>
<dbReference type="SMART" id="SM00116">
    <property type="entry name" value="CBS"/>
    <property type="match status" value="1"/>
</dbReference>
<keyword evidence="2 3" id="KW-0129">CBS domain</keyword>
<dbReference type="SUPFAM" id="SSF56176">
    <property type="entry name" value="FAD-binding/transporter-associated domain-like"/>
    <property type="match status" value="1"/>
</dbReference>
<dbReference type="PANTHER" id="PTHR22777">
    <property type="entry name" value="HEMOLYSIN-RELATED"/>
    <property type="match status" value="1"/>
</dbReference>
<dbReference type="InterPro" id="IPR046342">
    <property type="entry name" value="CBS_dom_sf"/>
</dbReference>
<proteinExistence type="predicted"/>
<evidence type="ECO:0000256" key="3">
    <source>
        <dbReference type="PROSITE-ProRule" id="PRU00703"/>
    </source>
</evidence>
<comment type="caution">
    <text evidence="5">The sequence shown here is derived from an EMBL/GenBank/DDBJ whole genome shotgun (WGS) entry which is preliminary data.</text>
</comment>
<dbReference type="InterPro" id="IPR044751">
    <property type="entry name" value="Ion_transp-like_CBS"/>
</dbReference>
<dbReference type="SUPFAM" id="SSF54631">
    <property type="entry name" value="CBS-domain pair"/>
    <property type="match status" value="1"/>
</dbReference>
<dbReference type="Pfam" id="PF00571">
    <property type="entry name" value="CBS"/>
    <property type="match status" value="2"/>
</dbReference>
<dbReference type="PANTHER" id="PTHR22777:SF27">
    <property type="entry name" value="MAGNESIUM AND COBALT EFFLUX PROTEIN CORC"/>
    <property type="match status" value="1"/>
</dbReference>
<evidence type="ECO:0000313" key="6">
    <source>
        <dbReference type="Proteomes" id="UP001320768"/>
    </source>
</evidence>
<dbReference type="InterPro" id="IPR016169">
    <property type="entry name" value="FAD-bd_PCMH_sub2"/>
</dbReference>
<feature type="domain" description="CBS" evidence="4">
    <location>
        <begin position="37"/>
        <end position="95"/>
    </location>
</feature>
<dbReference type="Pfam" id="PF03471">
    <property type="entry name" value="CorC_HlyC"/>
    <property type="match status" value="1"/>
</dbReference>
<evidence type="ECO:0000313" key="5">
    <source>
        <dbReference type="EMBL" id="MCP8352568.1"/>
    </source>
</evidence>
<dbReference type="Gene3D" id="3.30.465.10">
    <property type="match status" value="1"/>
</dbReference>
<feature type="domain" description="CBS" evidence="4">
    <location>
        <begin position="98"/>
        <end position="155"/>
    </location>
</feature>
<dbReference type="Proteomes" id="UP001320768">
    <property type="component" value="Unassembled WGS sequence"/>
</dbReference>
<dbReference type="InterPro" id="IPR036318">
    <property type="entry name" value="FAD-bd_PCMH-like_sf"/>
</dbReference>
<evidence type="ECO:0000256" key="1">
    <source>
        <dbReference type="ARBA" id="ARBA00022737"/>
    </source>
</evidence>
<gene>
    <name evidence="5" type="ORF">MKS91_04620</name>
</gene>
<keyword evidence="1" id="KW-0677">Repeat</keyword>
<organism evidence="5 6">
    <name type="scientific">Candidatus Synchoanobacter obligatus</name>
    <dbReference type="NCBI Taxonomy" id="2919597"/>
    <lineage>
        <taxon>Bacteria</taxon>
        <taxon>Pseudomonadati</taxon>
        <taxon>Pseudomonadota</taxon>
        <taxon>Gammaproteobacteria</taxon>
        <taxon>Candidatus Comchoanobacterales</taxon>
        <taxon>Candidatus Comchoanobacteraceae</taxon>
        <taxon>Candidatus Synchoanobacter</taxon>
    </lineage>
</organism>
<keyword evidence="6" id="KW-1185">Reference proteome</keyword>
<name>A0ABT1L6S9_9GAMM</name>
<dbReference type="InterPro" id="IPR000644">
    <property type="entry name" value="CBS_dom"/>
</dbReference>
<evidence type="ECO:0000256" key="2">
    <source>
        <dbReference type="ARBA" id="ARBA00023122"/>
    </source>
</evidence>